<feature type="region of interest" description="Disordered" evidence="1">
    <location>
        <begin position="183"/>
        <end position="207"/>
    </location>
</feature>
<dbReference type="Gene3D" id="3.40.30.10">
    <property type="entry name" value="Glutaredoxin"/>
    <property type="match status" value="1"/>
</dbReference>
<protein>
    <submittedName>
        <fullName evidence="2">Redoxin domain-containing protein</fullName>
    </submittedName>
</protein>
<comment type="caution">
    <text evidence="2">The sequence shown here is derived from an EMBL/GenBank/DDBJ whole genome shotgun (WGS) entry which is preliminary data.</text>
</comment>
<feature type="compositionally biased region" description="Low complexity" evidence="1">
    <location>
        <begin position="247"/>
        <end position="292"/>
    </location>
</feature>
<evidence type="ECO:0000313" key="3">
    <source>
        <dbReference type="Proteomes" id="UP001529380"/>
    </source>
</evidence>
<reference evidence="2 3" key="3">
    <citation type="submission" date="2023-06" db="EMBL/GenBank/DDBJ databases">
        <authorList>
            <person name="Zeman M."/>
            <person name="Kubasova T."/>
            <person name="Jahodarova E."/>
            <person name="Nykrynova M."/>
            <person name="Rychlik I."/>
        </authorList>
    </citation>
    <scope>NUCLEOTIDE SEQUENCE [LARGE SCALE GENOMIC DNA]</scope>
    <source>
        <strain evidence="2 3">ET340</strain>
    </source>
</reference>
<feature type="region of interest" description="Disordered" evidence="1">
    <location>
        <begin position="228"/>
        <end position="296"/>
    </location>
</feature>
<dbReference type="Proteomes" id="UP001529380">
    <property type="component" value="Unassembled WGS sequence"/>
</dbReference>
<evidence type="ECO:0000313" key="2">
    <source>
        <dbReference type="EMBL" id="MDM8202489.1"/>
    </source>
</evidence>
<reference evidence="3" key="1">
    <citation type="submission" date="2023-06" db="EMBL/GenBank/DDBJ databases">
        <title>Identification and characterization of horizontal gene transfer across gut microbiota members of farm animals based on homology search.</title>
        <authorList>
            <person name="Zeman M."/>
            <person name="Kubasova T."/>
            <person name="Jahodarova E."/>
            <person name="Nykrynova M."/>
            <person name="Rychlik I."/>
        </authorList>
    </citation>
    <scope>NUCLEOTIDE SEQUENCE [LARGE SCALE GENOMIC DNA]</scope>
    <source>
        <strain evidence="3">ET340</strain>
    </source>
</reference>
<keyword evidence="3" id="KW-1185">Reference proteome</keyword>
<dbReference type="SUPFAM" id="SSF52833">
    <property type="entry name" value="Thioredoxin-like"/>
    <property type="match status" value="1"/>
</dbReference>
<dbReference type="EMBL" id="JAUDCL010000041">
    <property type="protein sequence ID" value="MDM8202489.1"/>
    <property type="molecule type" value="Genomic_DNA"/>
</dbReference>
<sequence length="327" mass="36269">MAKRLKAGDKIPAFSYDTPYEPQKSFYGFLQGDKPVVLVFLPNFGHPITRHFITQYLETIYALRSVRLACVVRSRPETIAKAAPKGSLPFELICDAEGALYDYFQIPQKHGMLRCYSLDGMRIIKQARQQGYSPAKNELNQLPLTLVLNEGGQVLFAHYGHSMTDLPADCSAMERVAQELPLPAQAQPEQPEVAEPQPETFGGFEQPDQGALTEEELMAALEENKAFEARQAAQEETGEPEPDRQPELQPAPQAEEPQPEQAWTAAPESSAYPPQEAPQEPQEPTEAPQEPVEPLPASVWRGKMIYSPDHVPVKVDFSALGFGGDKN</sequence>
<accession>A0ABT7UUC4</accession>
<proteinExistence type="predicted"/>
<reference evidence="2 3" key="2">
    <citation type="submission" date="2023-06" db="EMBL/GenBank/DDBJ databases">
        <title>Identification and characterization of horizontal gene transfer across gut microbiota members of farm animals based on homology search.</title>
        <authorList>
            <person name="Schwarzerova J."/>
            <person name="Nykrynova M."/>
            <person name="Jureckova K."/>
            <person name="Cejkova D."/>
            <person name="Rychlik I."/>
        </authorList>
    </citation>
    <scope>NUCLEOTIDE SEQUENCE [LARGE SCALE GENOMIC DNA]</scope>
    <source>
        <strain evidence="2 3">ET340</strain>
    </source>
</reference>
<feature type="compositionally biased region" description="Low complexity" evidence="1">
    <location>
        <begin position="183"/>
        <end position="199"/>
    </location>
</feature>
<gene>
    <name evidence="2" type="ORF">QUW08_14485</name>
</gene>
<dbReference type="RefSeq" id="WP_289600758.1">
    <property type="nucleotide sequence ID" value="NZ_JAUDCL010000041.1"/>
</dbReference>
<evidence type="ECO:0000256" key="1">
    <source>
        <dbReference type="SAM" id="MobiDB-lite"/>
    </source>
</evidence>
<organism evidence="2 3">
    <name type="scientific">Allofournierella massiliensis</name>
    <dbReference type="NCBI Taxonomy" id="1650663"/>
    <lineage>
        <taxon>Bacteria</taxon>
        <taxon>Bacillati</taxon>
        <taxon>Bacillota</taxon>
        <taxon>Clostridia</taxon>
        <taxon>Eubacteriales</taxon>
        <taxon>Oscillospiraceae</taxon>
        <taxon>Allofournierella</taxon>
    </lineage>
</organism>
<dbReference type="InterPro" id="IPR036249">
    <property type="entry name" value="Thioredoxin-like_sf"/>
</dbReference>
<name>A0ABT7UUC4_9FIRM</name>